<feature type="domain" description="Reverse transcriptase zinc-binding" evidence="1">
    <location>
        <begin position="35"/>
        <end position="125"/>
    </location>
</feature>
<name>A0AAW2LEV0_9LAMI</name>
<proteinExistence type="predicted"/>
<dbReference type="AlphaFoldDB" id="A0AAW2LEV0"/>
<protein>
    <recommendedName>
        <fullName evidence="1">Reverse transcriptase zinc-binding domain-containing protein</fullName>
    </recommendedName>
</protein>
<organism evidence="2">
    <name type="scientific">Sesamum angustifolium</name>
    <dbReference type="NCBI Taxonomy" id="2727405"/>
    <lineage>
        <taxon>Eukaryota</taxon>
        <taxon>Viridiplantae</taxon>
        <taxon>Streptophyta</taxon>
        <taxon>Embryophyta</taxon>
        <taxon>Tracheophyta</taxon>
        <taxon>Spermatophyta</taxon>
        <taxon>Magnoliopsida</taxon>
        <taxon>eudicotyledons</taxon>
        <taxon>Gunneridae</taxon>
        <taxon>Pentapetalae</taxon>
        <taxon>asterids</taxon>
        <taxon>lamiids</taxon>
        <taxon>Lamiales</taxon>
        <taxon>Pedaliaceae</taxon>
        <taxon>Sesamum</taxon>
    </lineage>
</organism>
<evidence type="ECO:0000259" key="1">
    <source>
        <dbReference type="Pfam" id="PF13966"/>
    </source>
</evidence>
<gene>
    <name evidence="2" type="ORF">Sangu_2120500</name>
</gene>
<sequence>MEFCSLDADCILRIPLQGVDSNDELVWHFEKNGRFSVRSAYQVACEMREEGTCSQIGRSWEFIWRSKAPPKVVLFAWRCAWNALPTTVNLQHRGITINEGCGGCLAEKEDVLHVLFYCSFARLVWAISGLPRSALNCSSPYTEAWLRGVSGELDRTDWDFFLSIC</sequence>
<dbReference type="EMBL" id="JACGWK010000014">
    <property type="protein sequence ID" value="KAL0317062.1"/>
    <property type="molecule type" value="Genomic_DNA"/>
</dbReference>
<evidence type="ECO:0000313" key="2">
    <source>
        <dbReference type="EMBL" id="KAL0317062.1"/>
    </source>
</evidence>
<reference evidence="2" key="1">
    <citation type="submission" date="2020-06" db="EMBL/GenBank/DDBJ databases">
        <authorList>
            <person name="Li T."/>
            <person name="Hu X."/>
            <person name="Zhang T."/>
            <person name="Song X."/>
            <person name="Zhang H."/>
            <person name="Dai N."/>
            <person name="Sheng W."/>
            <person name="Hou X."/>
            <person name="Wei L."/>
        </authorList>
    </citation>
    <scope>NUCLEOTIDE SEQUENCE</scope>
    <source>
        <strain evidence="2">G01</strain>
        <tissue evidence="2">Leaf</tissue>
    </source>
</reference>
<reference evidence="2" key="2">
    <citation type="journal article" date="2024" name="Plant">
        <title>Genomic evolution and insights into agronomic trait innovations of Sesamum species.</title>
        <authorList>
            <person name="Miao H."/>
            <person name="Wang L."/>
            <person name="Qu L."/>
            <person name="Liu H."/>
            <person name="Sun Y."/>
            <person name="Le M."/>
            <person name="Wang Q."/>
            <person name="Wei S."/>
            <person name="Zheng Y."/>
            <person name="Lin W."/>
            <person name="Duan Y."/>
            <person name="Cao H."/>
            <person name="Xiong S."/>
            <person name="Wang X."/>
            <person name="Wei L."/>
            <person name="Li C."/>
            <person name="Ma Q."/>
            <person name="Ju M."/>
            <person name="Zhao R."/>
            <person name="Li G."/>
            <person name="Mu C."/>
            <person name="Tian Q."/>
            <person name="Mei H."/>
            <person name="Zhang T."/>
            <person name="Gao T."/>
            <person name="Zhang H."/>
        </authorList>
    </citation>
    <scope>NUCLEOTIDE SEQUENCE</scope>
    <source>
        <strain evidence="2">G01</strain>
    </source>
</reference>
<accession>A0AAW2LEV0</accession>
<comment type="caution">
    <text evidence="2">The sequence shown here is derived from an EMBL/GenBank/DDBJ whole genome shotgun (WGS) entry which is preliminary data.</text>
</comment>
<dbReference type="InterPro" id="IPR026960">
    <property type="entry name" value="RVT-Znf"/>
</dbReference>
<dbReference type="Pfam" id="PF13966">
    <property type="entry name" value="zf-RVT"/>
    <property type="match status" value="1"/>
</dbReference>